<proteinExistence type="predicted"/>
<dbReference type="Proteomes" id="UP000198666">
    <property type="component" value="Unassembled WGS sequence"/>
</dbReference>
<evidence type="ECO:0000313" key="2">
    <source>
        <dbReference type="EMBL" id="SDD62297.1"/>
    </source>
</evidence>
<protein>
    <recommendedName>
        <fullName evidence="1">DUF3885 domain-containing protein</fullName>
    </recommendedName>
</protein>
<dbReference type="RefSeq" id="WP_244499394.1">
    <property type="nucleotide sequence ID" value="NZ_FMZB01000015.1"/>
</dbReference>
<name>A0A1G6WAP0_9BACI</name>
<evidence type="ECO:0000259" key="1">
    <source>
        <dbReference type="Pfam" id="PF13021"/>
    </source>
</evidence>
<accession>A0A1G6WAP0</accession>
<dbReference type="STRING" id="361279.SAMN05421663_11546"/>
<sequence>MLDDDQLNMDRFHLVYHQTLIIFNRLFDADDELYLVANLYKMKNTRIKKTRTMKPYVKKKDLLYQIQVQTLPYPFEIEEEDEKLFEYQQLSLCCKPADIQIPAILQAACNEDFPPLKPRFKSYVSYPDIFFVNKSKDIIFFVYDDRGCEVIAKEQAALDILSSDLAPYRYDEKTGG</sequence>
<dbReference type="InterPro" id="IPR024976">
    <property type="entry name" value="DUF3885"/>
</dbReference>
<gene>
    <name evidence="2" type="ORF">SAMN05421663_11546</name>
</gene>
<reference evidence="3" key="1">
    <citation type="submission" date="2016-10" db="EMBL/GenBank/DDBJ databases">
        <authorList>
            <person name="Varghese N."/>
            <person name="Submissions S."/>
        </authorList>
    </citation>
    <scope>NUCLEOTIDE SEQUENCE [LARGE SCALE GENOMIC DNA]</scope>
    <source>
        <strain evidence="3">DSM 21620</strain>
    </source>
</reference>
<dbReference type="EMBL" id="FMZB01000015">
    <property type="protein sequence ID" value="SDD62297.1"/>
    <property type="molecule type" value="Genomic_DNA"/>
</dbReference>
<dbReference type="Pfam" id="PF13021">
    <property type="entry name" value="DUF3885"/>
    <property type="match status" value="1"/>
</dbReference>
<keyword evidence="3" id="KW-1185">Reference proteome</keyword>
<organism evidence="2 3">
    <name type="scientific">Terribacillus halophilus</name>
    <dbReference type="NCBI Taxonomy" id="361279"/>
    <lineage>
        <taxon>Bacteria</taxon>
        <taxon>Bacillati</taxon>
        <taxon>Bacillota</taxon>
        <taxon>Bacilli</taxon>
        <taxon>Bacillales</taxon>
        <taxon>Bacillaceae</taxon>
        <taxon>Terribacillus</taxon>
    </lineage>
</organism>
<dbReference type="AlphaFoldDB" id="A0A1G6WAP0"/>
<feature type="domain" description="DUF3885" evidence="1">
    <location>
        <begin position="4"/>
        <end position="164"/>
    </location>
</feature>
<evidence type="ECO:0000313" key="3">
    <source>
        <dbReference type="Proteomes" id="UP000198666"/>
    </source>
</evidence>